<comment type="caution">
    <text evidence="1">The sequence shown here is derived from an EMBL/GenBank/DDBJ whole genome shotgun (WGS) entry which is preliminary data.</text>
</comment>
<reference evidence="1" key="1">
    <citation type="submission" date="2019-08" db="EMBL/GenBank/DDBJ databases">
        <authorList>
            <person name="Kucharzyk K."/>
            <person name="Murdoch R.W."/>
            <person name="Higgins S."/>
            <person name="Loffler F."/>
        </authorList>
    </citation>
    <scope>NUCLEOTIDE SEQUENCE</scope>
</reference>
<proteinExistence type="predicted"/>
<accession>A0A645BMU3</accession>
<sequence>MEAHELRRVIKVEPQIVRQQKPAEILAAARQIILARAGDDVFLDRRELRGNIGL</sequence>
<organism evidence="1">
    <name type="scientific">bioreactor metagenome</name>
    <dbReference type="NCBI Taxonomy" id="1076179"/>
    <lineage>
        <taxon>unclassified sequences</taxon>
        <taxon>metagenomes</taxon>
        <taxon>ecological metagenomes</taxon>
    </lineage>
</organism>
<protein>
    <submittedName>
        <fullName evidence="1">Uncharacterized protein</fullName>
    </submittedName>
</protein>
<evidence type="ECO:0000313" key="1">
    <source>
        <dbReference type="EMBL" id="MPM66492.1"/>
    </source>
</evidence>
<dbReference type="AlphaFoldDB" id="A0A645BMU3"/>
<gene>
    <name evidence="1" type="ORF">SDC9_113399</name>
</gene>
<name>A0A645BMU3_9ZZZZ</name>
<dbReference type="EMBL" id="VSSQ01021119">
    <property type="protein sequence ID" value="MPM66492.1"/>
    <property type="molecule type" value="Genomic_DNA"/>
</dbReference>